<name>A0A4V3DEH1_9PROT</name>
<proteinExistence type="predicted"/>
<sequence length="212" mass="23604">MNGPEFGPAFEQEFIELLAWRRDVRHFRTDPIPSDLVEHLLDLTSLAPSVGNAQPWRFVSVDDPARRAAIIGNFESANADALASYEGEKAQLYATLKLAGLKQAPRQFAVFCDEATEQGAGLGRATMPETLRYSTVLAIHTLWLAARTKGLGIGWVSILDPEAARASLDVPLDWSLVAYLCLGYPEEAQIEPELQRRGWQAREARCRQVLQR</sequence>
<dbReference type="InterPro" id="IPR012825">
    <property type="entry name" value="BluB"/>
</dbReference>
<keyword evidence="3" id="KW-1185">Reference proteome</keyword>
<dbReference type="InterPro" id="IPR029479">
    <property type="entry name" value="Nitroreductase"/>
</dbReference>
<comment type="caution">
    <text evidence="2">The sequence shown here is derived from an EMBL/GenBank/DDBJ whole genome shotgun (WGS) entry which is preliminary data.</text>
</comment>
<accession>A0A4V3DEH1</accession>
<dbReference type="PANTHER" id="PTHR23026:SF123">
    <property type="entry name" value="NAD(P)H NITROREDUCTASE RV3131-RELATED"/>
    <property type="match status" value="1"/>
</dbReference>
<dbReference type="Gene3D" id="3.40.109.10">
    <property type="entry name" value="NADH Oxidase"/>
    <property type="match status" value="1"/>
</dbReference>
<reference evidence="2 3" key="1">
    <citation type="submission" date="2019-03" db="EMBL/GenBank/DDBJ databases">
        <title>Genomic Encyclopedia of Type Strains, Phase III (KMG-III): the genomes of soil and plant-associated and newly described type strains.</title>
        <authorList>
            <person name="Whitman W."/>
        </authorList>
    </citation>
    <scope>NUCLEOTIDE SEQUENCE [LARGE SCALE GENOMIC DNA]</scope>
    <source>
        <strain evidence="2 3">CGMCC 1.7660</strain>
    </source>
</reference>
<dbReference type="SUPFAM" id="SSF55469">
    <property type="entry name" value="FMN-dependent nitroreductase-like"/>
    <property type="match status" value="1"/>
</dbReference>
<dbReference type="InterPro" id="IPR050627">
    <property type="entry name" value="Nitroreductase/BluB"/>
</dbReference>
<dbReference type="Pfam" id="PF00881">
    <property type="entry name" value="Nitroreductase"/>
    <property type="match status" value="1"/>
</dbReference>
<dbReference type="OrthoDB" id="9773807at2"/>
<protein>
    <submittedName>
        <fullName evidence="2">Cob(II)yrinic acid a,c-diamide reductase</fullName>
    </submittedName>
</protein>
<dbReference type="NCBIfam" id="TIGR02476">
    <property type="entry name" value="BluB"/>
    <property type="match status" value="1"/>
</dbReference>
<dbReference type="GO" id="GO:0016491">
    <property type="term" value="F:oxidoreductase activity"/>
    <property type="evidence" value="ECO:0007669"/>
    <property type="project" value="InterPro"/>
</dbReference>
<dbReference type="Proteomes" id="UP000295783">
    <property type="component" value="Unassembled WGS sequence"/>
</dbReference>
<dbReference type="InterPro" id="IPR000415">
    <property type="entry name" value="Nitroreductase-like"/>
</dbReference>
<evidence type="ECO:0000313" key="3">
    <source>
        <dbReference type="Proteomes" id="UP000295783"/>
    </source>
</evidence>
<evidence type="ECO:0000313" key="2">
    <source>
        <dbReference type="EMBL" id="TDQ81371.1"/>
    </source>
</evidence>
<gene>
    <name evidence="2" type="ORF">A8950_2439</name>
</gene>
<organism evidence="2 3">
    <name type="scientific">Dongia mobilis</name>
    <dbReference type="NCBI Taxonomy" id="578943"/>
    <lineage>
        <taxon>Bacteria</taxon>
        <taxon>Pseudomonadati</taxon>
        <taxon>Pseudomonadota</taxon>
        <taxon>Alphaproteobacteria</taxon>
        <taxon>Rhodospirillales</taxon>
        <taxon>Dongiaceae</taxon>
        <taxon>Dongia</taxon>
    </lineage>
</organism>
<evidence type="ECO:0000259" key="1">
    <source>
        <dbReference type="Pfam" id="PF00881"/>
    </source>
</evidence>
<dbReference type="EMBL" id="SNYW01000009">
    <property type="protein sequence ID" value="TDQ81371.1"/>
    <property type="molecule type" value="Genomic_DNA"/>
</dbReference>
<feature type="domain" description="Nitroreductase" evidence="1">
    <location>
        <begin position="18"/>
        <end position="184"/>
    </location>
</feature>
<dbReference type="AlphaFoldDB" id="A0A4V3DEH1"/>
<dbReference type="RefSeq" id="WP_133613928.1">
    <property type="nucleotide sequence ID" value="NZ_SNYW01000009.1"/>
</dbReference>
<dbReference type="PANTHER" id="PTHR23026">
    <property type="entry name" value="NADPH NITROREDUCTASE"/>
    <property type="match status" value="1"/>
</dbReference>